<organism evidence="2">
    <name type="scientific">marine sediment metagenome</name>
    <dbReference type="NCBI Taxonomy" id="412755"/>
    <lineage>
        <taxon>unclassified sequences</taxon>
        <taxon>metagenomes</taxon>
        <taxon>ecological metagenomes</taxon>
    </lineage>
</organism>
<keyword evidence="1" id="KW-1133">Transmembrane helix</keyword>
<name>X0Y8Q9_9ZZZZ</name>
<sequence>ADMRSTFVEILQVVYAWLTIFVMLLLMSLVLLVGVLAYVLIVPGYALKRLALRGVALVNHLTKKRRNV</sequence>
<feature type="transmembrane region" description="Helical" evidence="1">
    <location>
        <begin position="14"/>
        <end position="41"/>
    </location>
</feature>
<keyword evidence="1" id="KW-0812">Transmembrane</keyword>
<evidence type="ECO:0000313" key="2">
    <source>
        <dbReference type="EMBL" id="GAG33266.1"/>
    </source>
</evidence>
<evidence type="ECO:0000256" key="1">
    <source>
        <dbReference type="SAM" id="Phobius"/>
    </source>
</evidence>
<dbReference type="AlphaFoldDB" id="X0Y8Q9"/>
<accession>X0Y8Q9</accession>
<protein>
    <submittedName>
        <fullName evidence="2">Uncharacterized protein</fullName>
    </submittedName>
</protein>
<gene>
    <name evidence="2" type="ORF">S01H1_70403</name>
</gene>
<keyword evidence="1" id="KW-0472">Membrane</keyword>
<proteinExistence type="predicted"/>
<dbReference type="EMBL" id="BARS01046817">
    <property type="protein sequence ID" value="GAG33266.1"/>
    <property type="molecule type" value="Genomic_DNA"/>
</dbReference>
<reference evidence="2" key="1">
    <citation type="journal article" date="2014" name="Front. Microbiol.">
        <title>High frequency of phylogenetically diverse reductive dehalogenase-homologous genes in deep subseafloor sedimentary metagenomes.</title>
        <authorList>
            <person name="Kawai M."/>
            <person name="Futagami T."/>
            <person name="Toyoda A."/>
            <person name="Takaki Y."/>
            <person name="Nishi S."/>
            <person name="Hori S."/>
            <person name="Arai W."/>
            <person name="Tsubouchi T."/>
            <person name="Morono Y."/>
            <person name="Uchiyama I."/>
            <person name="Ito T."/>
            <person name="Fujiyama A."/>
            <person name="Inagaki F."/>
            <person name="Takami H."/>
        </authorList>
    </citation>
    <scope>NUCLEOTIDE SEQUENCE</scope>
    <source>
        <strain evidence="2">Expedition CK06-06</strain>
    </source>
</reference>
<comment type="caution">
    <text evidence="2">The sequence shown here is derived from an EMBL/GenBank/DDBJ whole genome shotgun (WGS) entry which is preliminary data.</text>
</comment>
<feature type="non-terminal residue" evidence="2">
    <location>
        <position position="1"/>
    </location>
</feature>